<accession>A0A286BL57</accession>
<evidence type="ECO:0000313" key="1">
    <source>
        <dbReference type="EMBL" id="SOD34909.1"/>
    </source>
</evidence>
<dbReference type="OrthoDB" id="8821494at2"/>
<name>A0A286BL57_9GAMM</name>
<protein>
    <submittedName>
        <fullName evidence="1">Effector protein</fullName>
    </submittedName>
</protein>
<dbReference type="EMBL" id="OCMY01000001">
    <property type="protein sequence ID" value="SOD34909.1"/>
    <property type="molecule type" value="Genomic_DNA"/>
</dbReference>
<keyword evidence="2" id="KW-1185">Reference proteome</keyword>
<evidence type="ECO:0000313" key="2">
    <source>
        <dbReference type="Proteomes" id="UP000219271"/>
    </source>
</evidence>
<reference evidence="2" key="1">
    <citation type="submission" date="2017-09" db="EMBL/GenBank/DDBJ databases">
        <authorList>
            <person name="Varghese N."/>
            <person name="Submissions S."/>
        </authorList>
    </citation>
    <scope>NUCLEOTIDE SEQUENCE [LARGE SCALE GENOMIC DNA]</scope>
    <source>
        <strain evidence="2">JKS000234</strain>
    </source>
</reference>
<proteinExistence type="predicted"/>
<sequence>MTITLTTSHIAKNIVVEYENKEQWHVVESALQKINSGPIGHELLVELRDISVRGKNIKITPNEIDTFIAPRLTMSQIKRFNVPYDEFDSYHSEIAESLARRDGLVSKGPGTSATVYWNPALSAGIKDDGHPFPILDPSISYVSLSHELIHAYHIVDGVYHGGIKDNNFDPASQNAIEEFKTVGLREYSSERFSENLIRLEHGLPFRQFYSIDPQDDF</sequence>
<dbReference type="AlphaFoldDB" id="A0A286BL57"/>
<dbReference type="Pfam" id="PF14891">
    <property type="entry name" value="Peptidase_M91"/>
    <property type="match status" value="1"/>
</dbReference>
<dbReference type="RefSeq" id="WP_097094020.1">
    <property type="nucleotide sequence ID" value="NZ_OCMY01000001.1"/>
</dbReference>
<organism evidence="1 2">
    <name type="scientific">Candidatus Pantoea floridensis</name>
    <dbReference type="NCBI Taxonomy" id="1938870"/>
    <lineage>
        <taxon>Bacteria</taxon>
        <taxon>Pseudomonadati</taxon>
        <taxon>Pseudomonadota</taxon>
        <taxon>Gammaproteobacteria</taxon>
        <taxon>Enterobacterales</taxon>
        <taxon>Erwiniaceae</taxon>
        <taxon>Pantoea</taxon>
    </lineage>
</organism>
<dbReference type="Proteomes" id="UP000219271">
    <property type="component" value="Unassembled WGS sequence"/>
</dbReference>
<gene>
    <name evidence="1" type="ORF">SAMN06273570_0002</name>
</gene>
<dbReference type="InterPro" id="IPR028208">
    <property type="entry name" value="Effector_pro_NleD-like"/>
</dbReference>